<dbReference type="EMBL" id="AFYH01243425">
    <property type="status" value="NOT_ANNOTATED_CDS"/>
    <property type="molecule type" value="Genomic_DNA"/>
</dbReference>
<dbReference type="EMBL" id="AFYH01243424">
    <property type="status" value="NOT_ANNOTATED_CDS"/>
    <property type="molecule type" value="Genomic_DNA"/>
</dbReference>
<reference evidence="3" key="1">
    <citation type="submission" date="2011-08" db="EMBL/GenBank/DDBJ databases">
        <title>The draft genome of Latimeria chalumnae.</title>
        <authorList>
            <person name="Di Palma F."/>
            <person name="Alfoldi J."/>
            <person name="Johnson J."/>
            <person name="Berlin A."/>
            <person name="Gnerre S."/>
            <person name="Jaffe D."/>
            <person name="MacCallum I."/>
            <person name="Young S."/>
            <person name="Walker B.J."/>
            <person name="Lander E."/>
            <person name="Lindblad-Toh K."/>
        </authorList>
    </citation>
    <scope>NUCLEOTIDE SEQUENCE [LARGE SCALE GENOMIC DNA]</scope>
    <source>
        <strain evidence="3">Wild caught</strain>
    </source>
</reference>
<dbReference type="CDD" id="cd18371">
    <property type="entry name" value="BTB_POZ_KCTD14"/>
    <property type="match status" value="1"/>
</dbReference>
<dbReference type="OMA" id="NVGGEMY"/>
<dbReference type="eggNOG" id="KOG2723">
    <property type="taxonomic scope" value="Eukaryota"/>
</dbReference>
<dbReference type="PANTHER" id="PTHR14499:SF3">
    <property type="entry name" value="BTB_POZ DOMAIN-CONTAINING PROTEIN KCTD14"/>
    <property type="match status" value="1"/>
</dbReference>
<reference evidence="2" key="2">
    <citation type="submission" date="2025-08" db="UniProtKB">
        <authorList>
            <consortium name="Ensembl"/>
        </authorList>
    </citation>
    <scope>IDENTIFICATION</scope>
</reference>
<dbReference type="Pfam" id="PF25611">
    <property type="entry name" value="KCTD_C"/>
    <property type="match status" value="1"/>
</dbReference>
<dbReference type="SMART" id="SM00225">
    <property type="entry name" value="BTB"/>
    <property type="match status" value="1"/>
</dbReference>
<evidence type="ECO:0000313" key="2">
    <source>
        <dbReference type="Ensembl" id="ENSLACP00000002845.2"/>
    </source>
</evidence>
<dbReference type="InterPro" id="IPR000210">
    <property type="entry name" value="BTB/POZ_dom"/>
</dbReference>
<dbReference type="Gene3D" id="3.30.710.10">
    <property type="entry name" value="Potassium Channel Kv1.1, Chain A"/>
    <property type="match status" value="1"/>
</dbReference>
<proteinExistence type="predicted"/>
<sequence>MSISEGKSRGKQAGNCNLQAFSSVISLNVGGHIYTTTLSTLKKYPRSKLYDMFNGHPKLPMDLKGRYFIDRDGAYFRYILEYLRSQQVPTQFIQEIYKEALFYEVEPLVKQLEDSPQIFGEQVGRQQFLARVPNYAENIEVMIRVARAEAVASRHSNVIVCVIKSEEDAARYHDAMNSLDTDRESVVKFGPWKASPSVTDLLECIRIDIETRGYRITFQPYTMDKGFRFKTYDFFYKFAFTWW</sequence>
<accession>H2ZZM4</accession>
<dbReference type="AlphaFoldDB" id="H2ZZM4"/>
<dbReference type="STRING" id="7897.ENSLACP00000002845"/>
<dbReference type="HOGENOM" id="CLU_070345_1_0_1"/>
<reference evidence="2" key="3">
    <citation type="submission" date="2025-09" db="UniProtKB">
        <authorList>
            <consortium name="Ensembl"/>
        </authorList>
    </citation>
    <scope>IDENTIFICATION</scope>
</reference>
<gene>
    <name evidence="2" type="primary">KCTD14</name>
</gene>
<dbReference type="InParanoid" id="H2ZZM4"/>
<evidence type="ECO:0000259" key="1">
    <source>
        <dbReference type="SMART" id="SM00225"/>
    </source>
</evidence>
<name>H2ZZM4_LATCH</name>
<dbReference type="InterPro" id="IPR057890">
    <property type="entry name" value="KCTD7/14_C"/>
</dbReference>
<dbReference type="GO" id="GO:0051260">
    <property type="term" value="P:protein homooligomerization"/>
    <property type="evidence" value="ECO:0007669"/>
    <property type="project" value="InterPro"/>
</dbReference>
<dbReference type="EMBL" id="AFYH01243428">
    <property type="status" value="NOT_ANNOTATED_CDS"/>
    <property type="molecule type" value="Genomic_DNA"/>
</dbReference>
<dbReference type="FunCoup" id="H2ZZM4">
    <property type="interactions" value="51"/>
</dbReference>
<dbReference type="Proteomes" id="UP000008672">
    <property type="component" value="Unassembled WGS sequence"/>
</dbReference>
<dbReference type="EMBL" id="AFYH01243427">
    <property type="status" value="NOT_ANNOTATED_CDS"/>
    <property type="molecule type" value="Genomic_DNA"/>
</dbReference>
<dbReference type="InterPro" id="IPR011333">
    <property type="entry name" value="SKP1/BTB/POZ_sf"/>
</dbReference>
<dbReference type="SUPFAM" id="SSF54695">
    <property type="entry name" value="POZ domain"/>
    <property type="match status" value="1"/>
</dbReference>
<dbReference type="Ensembl" id="ENSLACT00000002867.2">
    <property type="protein sequence ID" value="ENSLACP00000002845.2"/>
    <property type="gene ID" value="ENSLACG00000002543.2"/>
</dbReference>
<keyword evidence="3" id="KW-1185">Reference proteome</keyword>
<dbReference type="InterPro" id="IPR003131">
    <property type="entry name" value="T1-type_BTB"/>
</dbReference>
<dbReference type="Pfam" id="PF02214">
    <property type="entry name" value="BTB_2"/>
    <property type="match status" value="1"/>
</dbReference>
<dbReference type="EMBL" id="AFYH01243426">
    <property type="status" value="NOT_ANNOTATED_CDS"/>
    <property type="molecule type" value="Genomic_DNA"/>
</dbReference>
<protein>
    <submittedName>
        <fullName evidence="2">Potassium channel tetramerization domain containing 14</fullName>
    </submittedName>
</protein>
<evidence type="ECO:0000313" key="3">
    <source>
        <dbReference type="Proteomes" id="UP000008672"/>
    </source>
</evidence>
<feature type="domain" description="BTB" evidence="1">
    <location>
        <begin position="23"/>
        <end position="120"/>
    </location>
</feature>
<dbReference type="GeneTree" id="ENSGT00940000160762"/>
<dbReference type="PANTHER" id="PTHR14499">
    <property type="entry name" value="POTASSIUM CHANNEL TETRAMERIZATION DOMAIN-CONTAINING"/>
    <property type="match status" value="1"/>
</dbReference>
<organism evidence="2 3">
    <name type="scientific">Latimeria chalumnae</name>
    <name type="common">Coelacanth</name>
    <dbReference type="NCBI Taxonomy" id="7897"/>
    <lineage>
        <taxon>Eukaryota</taxon>
        <taxon>Metazoa</taxon>
        <taxon>Chordata</taxon>
        <taxon>Craniata</taxon>
        <taxon>Vertebrata</taxon>
        <taxon>Euteleostomi</taxon>
        <taxon>Coelacanthiformes</taxon>
        <taxon>Coelacanthidae</taxon>
        <taxon>Latimeria</taxon>
    </lineage>
</organism>